<reference evidence="1 2" key="1">
    <citation type="journal article" date="2017" name="Genome Announc.">
        <title>Draft Genome Sequence of Romboutsia weinsteinii sp. nov. Strain CCRI-19649(T) Isolated from Surface Water.</title>
        <authorList>
            <person name="Maheux A.F."/>
            <person name="Boudreau D.K."/>
            <person name="Berube E."/>
            <person name="Boissinot M."/>
            <person name="Cantin P."/>
            <person name="Raymond F."/>
            <person name="Corbeil J."/>
            <person name="Omar R.F."/>
            <person name="Bergeron M.G."/>
        </authorList>
    </citation>
    <scope>NUCLEOTIDE SEQUENCE [LARGE SCALE GENOMIC DNA]</scope>
    <source>
        <strain evidence="1 2">CCRI-19649</strain>
    </source>
</reference>
<sequence>MSEILGKKIIQKDIVMTSNNIPTHGITVSTSTFGYLSYKIDYNTTKQNELVYMKLDNSIDGICLNYSDSTKIVYSTSENKIYVLELNPSGNIRQLEYINGVFNKEIKRFTVPSYKDIIIYKKKFINGYGDEVCETRLKNGEYSEAVGTIFDEYLFTMINSYVTFGVGYQAFGASSSSKTFYNIYKCYDISNLGDGGQIIDPTISPKSVTQYRNGQEYRLLTEDMVVDPSKVDTSKAITLHPNAPRVLTEECLNSTSTTNTKDHKIHPKVNPVIQIDTTCEGCEKIGRD</sequence>
<comment type="caution">
    <text evidence="1">The sequence shown here is derived from an EMBL/GenBank/DDBJ whole genome shotgun (WGS) entry which is preliminary data.</text>
</comment>
<gene>
    <name evidence="1" type="ORF">CHL78_012045</name>
</gene>
<evidence type="ECO:0000313" key="2">
    <source>
        <dbReference type="Proteomes" id="UP000215694"/>
    </source>
</evidence>
<dbReference type="EMBL" id="NOJY02000020">
    <property type="protein sequence ID" value="RDY26795.1"/>
    <property type="molecule type" value="Genomic_DNA"/>
</dbReference>
<organism evidence="1 2">
    <name type="scientific">Romboutsia weinsteinii</name>
    <dbReference type="NCBI Taxonomy" id="2020949"/>
    <lineage>
        <taxon>Bacteria</taxon>
        <taxon>Bacillati</taxon>
        <taxon>Bacillota</taxon>
        <taxon>Clostridia</taxon>
        <taxon>Peptostreptococcales</taxon>
        <taxon>Peptostreptococcaceae</taxon>
        <taxon>Romboutsia</taxon>
    </lineage>
</organism>
<evidence type="ECO:0000313" key="1">
    <source>
        <dbReference type="EMBL" id="RDY26795.1"/>
    </source>
</evidence>
<proteinExistence type="predicted"/>
<accession>A0A371J249</accession>
<dbReference type="AlphaFoldDB" id="A0A371J249"/>
<keyword evidence="2" id="KW-1185">Reference proteome</keyword>
<dbReference type="Proteomes" id="UP000215694">
    <property type="component" value="Unassembled WGS sequence"/>
</dbReference>
<dbReference type="RefSeq" id="WP_094367018.1">
    <property type="nucleotide sequence ID" value="NZ_NOJY02000020.1"/>
</dbReference>
<name>A0A371J249_9FIRM</name>
<protein>
    <submittedName>
        <fullName evidence="1">Uncharacterized protein</fullName>
    </submittedName>
</protein>